<dbReference type="GO" id="GO:0006310">
    <property type="term" value="P:DNA recombination"/>
    <property type="evidence" value="ECO:0007669"/>
    <property type="project" value="UniProtKB-KW"/>
</dbReference>
<reference evidence="5 6" key="1">
    <citation type="submission" date="2019-12" db="EMBL/GenBank/DDBJ databases">
        <title>Whole-genome sequencing of Allorhizobium vitis.</title>
        <authorList>
            <person name="Gan H.M."/>
            <person name="Szegedi E."/>
            <person name="Burr T."/>
            <person name="Savka M.A."/>
        </authorList>
    </citation>
    <scope>NUCLEOTIDE SEQUENCE [LARGE SCALE GENOMIC DNA]</scope>
    <source>
        <strain evidence="5 6">CG989</strain>
    </source>
</reference>
<dbReference type="GO" id="GO:0003677">
    <property type="term" value="F:DNA binding"/>
    <property type="evidence" value="ECO:0007669"/>
    <property type="project" value="UniProtKB-KW"/>
</dbReference>
<dbReference type="GO" id="GO:0032196">
    <property type="term" value="P:transposition"/>
    <property type="evidence" value="ECO:0007669"/>
    <property type="project" value="UniProtKB-KW"/>
</dbReference>
<dbReference type="RefSeq" id="WP_156547134.1">
    <property type="nucleotide sequence ID" value="NZ_JABAEJ010000002.1"/>
</dbReference>
<dbReference type="InterPro" id="IPR047930">
    <property type="entry name" value="Transpos_IS6"/>
</dbReference>
<name>A0AAE5AVE3_AGRVI</name>
<protein>
    <submittedName>
        <fullName evidence="5">IS6 family transposase</fullName>
    </submittedName>
</protein>
<sequence>MNISSSTFASHRYKRHRFPAEIIAHAVWLYYRFPLSMRHVEDLLAERGIDVSFQTVSEWAAKFGSEFAASLRRRSKGGFADKWHLDEMVVTIKGRKYWLWRAVDAEGYVLEALLQSRRNKKAALKLMRKLLKGLRLTPLVMVTDKLRSYDAAKRDIIPGVEHRSHKGLNNRAENSHVPIRRRERIMMRFKSAAQCQRFISTHGPISNLFLVHRKHQTAADHRTLRTEATAVWREITLPHAT</sequence>
<dbReference type="AlphaFoldDB" id="A0AAE5AVE3"/>
<dbReference type="PANTHER" id="PTHR35528:SF3">
    <property type="entry name" value="BLL1675 PROTEIN"/>
    <property type="match status" value="1"/>
</dbReference>
<evidence type="ECO:0000256" key="1">
    <source>
        <dbReference type="ARBA" id="ARBA00022578"/>
    </source>
</evidence>
<keyword evidence="3" id="KW-0233">DNA recombination</keyword>
<evidence type="ECO:0000259" key="4">
    <source>
        <dbReference type="Pfam" id="PF13610"/>
    </source>
</evidence>
<accession>A0AAE5AVE3</accession>
<evidence type="ECO:0000313" key="5">
    <source>
        <dbReference type="EMBL" id="MUZ56977.1"/>
    </source>
</evidence>
<organism evidence="5 6">
    <name type="scientific">Agrobacterium vitis</name>
    <name type="common">Rhizobium vitis</name>
    <dbReference type="NCBI Taxonomy" id="373"/>
    <lineage>
        <taxon>Bacteria</taxon>
        <taxon>Pseudomonadati</taxon>
        <taxon>Pseudomonadota</taxon>
        <taxon>Alphaproteobacteria</taxon>
        <taxon>Hyphomicrobiales</taxon>
        <taxon>Rhizobiaceae</taxon>
        <taxon>Rhizobium/Agrobacterium group</taxon>
        <taxon>Agrobacterium</taxon>
    </lineage>
</organism>
<evidence type="ECO:0000256" key="2">
    <source>
        <dbReference type="ARBA" id="ARBA00023125"/>
    </source>
</evidence>
<dbReference type="PANTHER" id="PTHR35528">
    <property type="entry name" value="BLL1675 PROTEIN"/>
    <property type="match status" value="1"/>
</dbReference>
<dbReference type="EMBL" id="WPHM01000002">
    <property type="protein sequence ID" value="MUZ56977.1"/>
    <property type="molecule type" value="Genomic_DNA"/>
</dbReference>
<evidence type="ECO:0000313" key="6">
    <source>
        <dbReference type="Proteomes" id="UP000436692"/>
    </source>
</evidence>
<dbReference type="Pfam" id="PF13610">
    <property type="entry name" value="DDE_Tnp_IS240"/>
    <property type="match status" value="1"/>
</dbReference>
<gene>
    <name evidence="5" type="ORF">GOZ95_05815</name>
</gene>
<dbReference type="InterPro" id="IPR052183">
    <property type="entry name" value="IS_Transposase"/>
</dbReference>
<feature type="domain" description="DDE" evidence="4">
    <location>
        <begin position="82"/>
        <end position="209"/>
    </location>
</feature>
<keyword evidence="2" id="KW-0238">DNA-binding</keyword>
<evidence type="ECO:0000256" key="3">
    <source>
        <dbReference type="ARBA" id="ARBA00023172"/>
    </source>
</evidence>
<dbReference type="Proteomes" id="UP000436692">
    <property type="component" value="Unassembled WGS sequence"/>
</dbReference>
<keyword evidence="1" id="KW-0815">Transposition</keyword>
<comment type="caution">
    <text evidence="5">The sequence shown here is derived from an EMBL/GenBank/DDBJ whole genome shotgun (WGS) entry which is preliminary data.</text>
</comment>
<dbReference type="NCBIfam" id="NF033587">
    <property type="entry name" value="transpos_IS6"/>
    <property type="match status" value="1"/>
</dbReference>
<dbReference type="InterPro" id="IPR032874">
    <property type="entry name" value="DDE_dom"/>
</dbReference>
<proteinExistence type="predicted"/>